<dbReference type="GO" id="GO:0016746">
    <property type="term" value="F:acyltransferase activity"/>
    <property type="evidence" value="ECO:0007669"/>
    <property type="project" value="UniProtKB-KW"/>
</dbReference>
<accession>A0ABW5BUN8</accession>
<dbReference type="EC" id="2.3.-.-" evidence="3"/>
<comment type="caution">
    <text evidence="3">The sequence shown here is derived from an EMBL/GenBank/DDBJ whole genome shotgun (WGS) entry which is preliminary data.</text>
</comment>
<evidence type="ECO:0000259" key="2">
    <source>
        <dbReference type="PROSITE" id="PS51186"/>
    </source>
</evidence>
<keyword evidence="1 3" id="KW-0808">Transferase</keyword>
<evidence type="ECO:0000256" key="1">
    <source>
        <dbReference type="ARBA" id="ARBA00022679"/>
    </source>
</evidence>
<dbReference type="RefSeq" id="WP_247342226.1">
    <property type="nucleotide sequence ID" value="NZ_CP095550.1"/>
</dbReference>
<dbReference type="PANTHER" id="PTHR13947:SF37">
    <property type="entry name" value="LD18367P"/>
    <property type="match status" value="1"/>
</dbReference>
<dbReference type="Gene3D" id="3.40.630.30">
    <property type="match status" value="1"/>
</dbReference>
<dbReference type="Pfam" id="PF00583">
    <property type="entry name" value="Acetyltransf_1"/>
    <property type="match status" value="1"/>
</dbReference>
<organism evidence="3 4">
    <name type="scientific">Metabacillus endolithicus</name>
    <dbReference type="NCBI Taxonomy" id="1535204"/>
    <lineage>
        <taxon>Bacteria</taxon>
        <taxon>Bacillati</taxon>
        <taxon>Bacillota</taxon>
        <taxon>Bacilli</taxon>
        <taxon>Bacillales</taxon>
        <taxon>Bacillaceae</taxon>
        <taxon>Metabacillus</taxon>
    </lineage>
</organism>
<protein>
    <submittedName>
        <fullName evidence="3">GNAT family N-acetyltransferase</fullName>
        <ecNumber evidence="3">2.3.-.-</ecNumber>
    </submittedName>
</protein>
<dbReference type="EMBL" id="JBHUIK010000001">
    <property type="protein sequence ID" value="MFD2212545.1"/>
    <property type="molecule type" value="Genomic_DNA"/>
</dbReference>
<proteinExistence type="predicted"/>
<dbReference type="PANTHER" id="PTHR13947">
    <property type="entry name" value="GNAT FAMILY N-ACETYLTRANSFERASE"/>
    <property type="match status" value="1"/>
</dbReference>
<sequence length="166" mass="18398">MIIRDASREELPFIRKQRVLAYSEHATSVSSEHWQALKQAISSEADVQDGVELIVAEVDGEILGSVALFPPQSDAYEGIVDKLDYSEIRLLAVSSEARGKGVASALIKECMKRTKEKGITSIGLHTADFMKSAMKLYEGFGFERIPQYDFEPANDGVIVKAFRRSV</sequence>
<name>A0ABW5BUN8_9BACI</name>
<dbReference type="CDD" id="cd04301">
    <property type="entry name" value="NAT_SF"/>
    <property type="match status" value="1"/>
</dbReference>
<keyword evidence="3" id="KW-0012">Acyltransferase</keyword>
<reference evidence="4" key="1">
    <citation type="journal article" date="2019" name="Int. J. Syst. Evol. Microbiol.">
        <title>The Global Catalogue of Microorganisms (GCM) 10K type strain sequencing project: providing services to taxonomists for standard genome sequencing and annotation.</title>
        <authorList>
            <consortium name="The Broad Institute Genomics Platform"/>
            <consortium name="The Broad Institute Genome Sequencing Center for Infectious Disease"/>
            <person name="Wu L."/>
            <person name="Ma J."/>
        </authorList>
    </citation>
    <scope>NUCLEOTIDE SEQUENCE [LARGE SCALE GENOMIC DNA]</scope>
    <source>
        <strain evidence="4">CGMCC 1.15474</strain>
    </source>
</reference>
<evidence type="ECO:0000313" key="3">
    <source>
        <dbReference type="EMBL" id="MFD2212545.1"/>
    </source>
</evidence>
<evidence type="ECO:0000313" key="4">
    <source>
        <dbReference type="Proteomes" id="UP001597318"/>
    </source>
</evidence>
<dbReference type="InterPro" id="IPR000182">
    <property type="entry name" value="GNAT_dom"/>
</dbReference>
<feature type="domain" description="N-acetyltransferase" evidence="2">
    <location>
        <begin position="1"/>
        <end position="164"/>
    </location>
</feature>
<dbReference type="InterPro" id="IPR016181">
    <property type="entry name" value="Acyl_CoA_acyltransferase"/>
</dbReference>
<keyword evidence="4" id="KW-1185">Reference proteome</keyword>
<dbReference type="InterPro" id="IPR050769">
    <property type="entry name" value="NAT_camello-type"/>
</dbReference>
<dbReference type="Proteomes" id="UP001597318">
    <property type="component" value="Unassembled WGS sequence"/>
</dbReference>
<gene>
    <name evidence="3" type="ORF">ACFSKK_02330</name>
</gene>
<dbReference type="PROSITE" id="PS51186">
    <property type="entry name" value="GNAT"/>
    <property type="match status" value="1"/>
</dbReference>
<dbReference type="SUPFAM" id="SSF55729">
    <property type="entry name" value="Acyl-CoA N-acyltransferases (Nat)"/>
    <property type="match status" value="1"/>
</dbReference>